<sequence length="61" mass="6733">MPEVLIHMVEGRTPDQKKALLQKTTQAVVESLDVKPEQVTVQIVESKADAKSKGGILFSER</sequence>
<protein>
    <recommendedName>
        <fullName evidence="3">4-oxalocrotonate tautomerase-like domain-containing protein</fullName>
    </recommendedName>
</protein>
<accession>A0ABQ3E2B2</accession>
<comment type="similarity">
    <text evidence="1">Belongs to the 4-oxalocrotonate tautomerase family.</text>
</comment>
<keyword evidence="2" id="KW-0413">Isomerase</keyword>
<feature type="domain" description="4-oxalocrotonate tautomerase-like" evidence="3">
    <location>
        <begin position="2"/>
        <end position="46"/>
    </location>
</feature>
<reference evidence="5" key="1">
    <citation type="journal article" date="2019" name="Int. J. Syst. Evol. Microbiol.">
        <title>The Global Catalogue of Microorganisms (GCM) 10K type strain sequencing project: providing services to taxonomists for standard genome sequencing and annotation.</title>
        <authorList>
            <consortium name="The Broad Institute Genomics Platform"/>
            <consortium name="The Broad Institute Genome Sequencing Center for Infectious Disease"/>
            <person name="Wu L."/>
            <person name="Ma J."/>
        </authorList>
    </citation>
    <scope>NUCLEOTIDE SEQUENCE [LARGE SCALE GENOMIC DNA]</scope>
    <source>
        <strain evidence="5">KCTC 32998</strain>
    </source>
</reference>
<dbReference type="RefSeq" id="WP_189444539.1">
    <property type="nucleotide sequence ID" value="NZ_BMZI01000004.1"/>
</dbReference>
<name>A0ABQ3E2B2_9GAMM</name>
<keyword evidence="5" id="KW-1185">Reference proteome</keyword>
<dbReference type="SUPFAM" id="SSF55331">
    <property type="entry name" value="Tautomerase/MIF"/>
    <property type="match status" value="1"/>
</dbReference>
<dbReference type="PANTHER" id="PTHR35530">
    <property type="entry name" value="TAUTOMERASE-RELATED"/>
    <property type="match status" value="1"/>
</dbReference>
<organism evidence="4 5">
    <name type="scientific">Salinicola rhizosphaerae</name>
    <dbReference type="NCBI Taxonomy" id="1443141"/>
    <lineage>
        <taxon>Bacteria</taxon>
        <taxon>Pseudomonadati</taxon>
        <taxon>Pseudomonadota</taxon>
        <taxon>Gammaproteobacteria</taxon>
        <taxon>Oceanospirillales</taxon>
        <taxon>Halomonadaceae</taxon>
        <taxon>Salinicola</taxon>
    </lineage>
</organism>
<dbReference type="Gene3D" id="3.30.429.10">
    <property type="entry name" value="Macrophage Migration Inhibitory Factor"/>
    <property type="match status" value="1"/>
</dbReference>
<dbReference type="InterPro" id="IPR004370">
    <property type="entry name" value="4-OT-like_dom"/>
</dbReference>
<dbReference type="InterPro" id="IPR014347">
    <property type="entry name" value="Tautomerase/MIF_sf"/>
</dbReference>
<dbReference type="Pfam" id="PF01361">
    <property type="entry name" value="Tautomerase"/>
    <property type="match status" value="1"/>
</dbReference>
<evidence type="ECO:0000313" key="5">
    <source>
        <dbReference type="Proteomes" id="UP000646745"/>
    </source>
</evidence>
<evidence type="ECO:0000259" key="3">
    <source>
        <dbReference type="Pfam" id="PF01361"/>
    </source>
</evidence>
<gene>
    <name evidence="4" type="ORF">GCM10009038_20000</name>
</gene>
<comment type="caution">
    <text evidence="4">The sequence shown here is derived from an EMBL/GenBank/DDBJ whole genome shotgun (WGS) entry which is preliminary data.</text>
</comment>
<evidence type="ECO:0000256" key="1">
    <source>
        <dbReference type="ARBA" id="ARBA00006723"/>
    </source>
</evidence>
<dbReference type="EMBL" id="BMZI01000004">
    <property type="protein sequence ID" value="GHB21154.1"/>
    <property type="molecule type" value="Genomic_DNA"/>
</dbReference>
<proteinExistence type="inferred from homology"/>
<dbReference type="PANTHER" id="PTHR35530:SF1">
    <property type="entry name" value="2-HYDROXYMUCONATE TAUTOMERASE"/>
    <property type="match status" value="1"/>
</dbReference>
<dbReference type="Proteomes" id="UP000646745">
    <property type="component" value="Unassembled WGS sequence"/>
</dbReference>
<evidence type="ECO:0000256" key="2">
    <source>
        <dbReference type="ARBA" id="ARBA00023235"/>
    </source>
</evidence>
<evidence type="ECO:0000313" key="4">
    <source>
        <dbReference type="EMBL" id="GHB21154.1"/>
    </source>
</evidence>